<keyword evidence="1" id="KW-0472">Membrane</keyword>
<feature type="transmembrane region" description="Helical" evidence="1">
    <location>
        <begin position="129"/>
        <end position="148"/>
    </location>
</feature>
<proteinExistence type="predicted"/>
<dbReference type="RefSeq" id="WP_234153086.1">
    <property type="nucleotide sequence ID" value="NZ_JAESJJ010000044.1"/>
</dbReference>
<feature type="transmembrane region" description="Helical" evidence="1">
    <location>
        <begin position="210"/>
        <end position="230"/>
    </location>
</feature>
<comment type="caution">
    <text evidence="2">The sequence shown here is derived from an EMBL/GenBank/DDBJ whole genome shotgun (WGS) entry which is preliminary data.</text>
</comment>
<gene>
    <name evidence="2" type="ORF">JMM60_20180</name>
</gene>
<dbReference type="EMBL" id="JAESJJ010000044">
    <property type="protein sequence ID" value="MBL3611056.1"/>
    <property type="molecule type" value="Genomic_DNA"/>
</dbReference>
<evidence type="ECO:0000313" key="3">
    <source>
        <dbReference type="Proteomes" id="UP000604473"/>
    </source>
</evidence>
<feature type="transmembrane region" description="Helical" evidence="1">
    <location>
        <begin position="168"/>
        <end position="198"/>
    </location>
</feature>
<feature type="transmembrane region" description="Helical" evidence="1">
    <location>
        <begin position="95"/>
        <end position="117"/>
    </location>
</feature>
<keyword evidence="3" id="KW-1185">Reference proteome</keyword>
<sequence>MTGSAGSNGRPLPWLPIFWGVLVLAQITSCGPELWYNPWSIIQDDGRHFVAWLRQMSDPALFPDDPIATYFLALTPELFKALHLPAVWLGIDVGAWNLLVVSPLSIALFLAAANTFAARMQLARPERHVLVLLLLAAVYSDVTSGLPRGFGPTIVLGLLGLFMARRRIALGIAMAAGANIYPIAALVGGGAIGFNAVLRSMSVRRIDRNDVILVLIAAAAGIVGLSPFLASTDGAGTTFTLAEARDIPIFGPGGRTSFFRDSWVDMLLCSSQRSGLLPTCAGGPGWPPLVLTAAVFIMGVLLLRRRDVPRDVGTALISLALSGLVLTALAYVFAFKGHLPGRYSRLSLEQVYAFSWVFAVTSGVVWAARRRGLAERRLFSGLVVVLLAAALVGTRPSAEFIRDPAPLISAALRSQPPETVVVGFSRYVDSVPALTGRKVFASLELTVPYKKPYYYRIEQKMADMGALYRGPVSSGWRALLDRSGIDFFILDSEASARARQWYVSFPVLKGSREQSVFVSNPDAVRSCTFEAQGSLKMISASCFADRALE</sequence>
<protein>
    <recommendedName>
        <fullName evidence="4">Glycosyltransferase RgtA/B/C/D-like domain-containing protein</fullName>
    </recommendedName>
</protein>
<keyword evidence="1" id="KW-0812">Transmembrane</keyword>
<evidence type="ECO:0008006" key="4">
    <source>
        <dbReference type="Google" id="ProtNLM"/>
    </source>
</evidence>
<feature type="transmembrane region" description="Helical" evidence="1">
    <location>
        <begin position="315"/>
        <end position="334"/>
    </location>
</feature>
<name>A0ABS1RYA1_RHOSU</name>
<feature type="transmembrane region" description="Helical" evidence="1">
    <location>
        <begin position="346"/>
        <end position="366"/>
    </location>
</feature>
<dbReference type="Proteomes" id="UP000604473">
    <property type="component" value="Unassembled WGS sequence"/>
</dbReference>
<evidence type="ECO:0000256" key="1">
    <source>
        <dbReference type="SAM" id="Phobius"/>
    </source>
</evidence>
<keyword evidence="1" id="KW-1133">Transmembrane helix</keyword>
<feature type="transmembrane region" description="Helical" evidence="1">
    <location>
        <begin position="285"/>
        <end position="303"/>
    </location>
</feature>
<feature type="transmembrane region" description="Helical" evidence="1">
    <location>
        <begin position="378"/>
        <end position="398"/>
    </location>
</feature>
<feature type="transmembrane region" description="Helical" evidence="1">
    <location>
        <begin position="12"/>
        <end position="29"/>
    </location>
</feature>
<evidence type="ECO:0000313" key="2">
    <source>
        <dbReference type="EMBL" id="MBL3611056.1"/>
    </source>
</evidence>
<accession>A0ABS1RYA1</accession>
<organism evidence="2 3">
    <name type="scientific">Rhodovulum sulfidophilum</name>
    <name type="common">Rhodobacter sulfidophilus</name>
    <dbReference type="NCBI Taxonomy" id="35806"/>
    <lineage>
        <taxon>Bacteria</taxon>
        <taxon>Pseudomonadati</taxon>
        <taxon>Pseudomonadota</taxon>
        <taxon>Alphaproteobacteria</taxon>
        <taxon>Rhodobacterales</taxon>
        <taxon>Paracoccaceae</taxon>
        <taxon>Rhodovulum</taxon>
    </lineage>
</organism>
<reference evidence="2 3" key="1">
    <citation type="submission" date="2021-01" db="EMBL/GenBank/DDBJ databases">
        <title>Draft genomes of Rhodovulum sulfidophilum.</title>
        <authorList>
            <person name="Guzman M.S."/>
        </authorList>
    </citation>
    <scope>NUCLEOTIDE SEQUENCE [LARGE SCALE GENOMIC DNA]</scope>
    <source>
        <strain evidence="2 3">AB35</strain>
    </source>
</reference>